<evidence type="ECO:0000256" key="10">
    <source>
        <dbReference type="ARBA" id="ARBA00049534"/>
    </source>
</evidence>
<dbReference type="InterPro" id="IPR017926">
    <property type="entry name" value="GATASE"/>
</dbReference>
<evidence type="ECO:0000256" key="4">
    <source>
        <dbReference type="ARBA" id="ARBA00022801"/>
    </source>
</evidence>
<protein>
    <recommendedName>
        <fullName evidence="11">Imidazole glycerol phosphate synthase subunit HisH</fullName>
        <ecNumber evidence="11">4.3.2.10</ecNumber>
    </recommendedName>
    <alternativeName>
        <fullName evidence="11">IGP synthase glutaminase subunit</fullName>
        <ecNumber evidence="11">3.5.1.2</ecNumber>
    </alternativeName>
    <alternativeName>
        <fullName evidence="11">IGP synthase subunit HisH</fullName>
    </alternativeName>
    <alternativeName>
        <fullName evidence="11">ImGP synthase subunit HisH</fullName>
        <shortName evidence="11">IGPS subunit HisH</shortName>
    </alternativeName>
</protein>
<keyword evidence="5 11" id="KW-0315">Glutamine amidotransferase</keyword>
<dbReference type="SUPFAM" id="SSF52317">
    <property type="entry name" value="Class I glutamine amidotransferase-like"/>
    <property type="match status" value="1"/>
</dbReference>
<evidence type="ECO:0000313" key="14">
    <source>
        <dbReference type="EMBL" id="CAA9476783.1"/>
    </source>
</evidence>
<dbReference type="Pfam" id="PF00117">
    <property type="entry name" value="GATase"/>
    <property type="match status" value="1"/>
</dbReference>
<dbReference type="InterPro" id="IPR029062">
    <property type="entry name" value="Class_I_gatase-like"/>
</dbReference>
<feature type="active site" description="Nucleophile" evidence="11 12">
    <location>
        <position position="84"/>
    </location>
</feature>
<feature type="domain" description="Glutamine amidotransferase" evidence="13">
    <location>
        <begin position="9"/>
        <end position="201"/>
    </location>
</feature>
<keyword evidence="3 11" id="KW-0028">Amino-acid biosynthesis</keyword>
<keyword evidence="7 11" id="KW-0456">Lyase</keyword>
<evidence type="ECO:0000256" key="12">
    <source>
        <dbReference type="PIRSR" id="PIRSR000495-1"/>
    </source>
</evidence>
<dbReference type="UniPathway" id="UPA00031">
    <property type="reaction ID" value="UER00010"/>
</dbReference>
<evidence type="ECO:0000256" key="11">
    <source>
        <dbReference type="HAMAP-Rule" id="MF_00278"/>
    </source>
</evidence>
<dbReference type="HAMAP" id="MF_00278">
    <property type="entry name" value="HisH"/>
    <property type="match status" value="1"/>
</dbReference>
<dbReference type="GO" id="GO:0000107">
    <property type="term" value="F:imidazoleglycerol-phosphate synthase activity"/>
    <property type="evidence" value="ECO:0007669"/>
    <property type="project" value="UniProtKB-UniRule"/>
</dbReference>
<dbReference type="EC" id="4.3.2.10" evidence="11"/>
<accession>A0A6J4RTB0</accession>
<dbReference type="GO" id="GO:0016829">
    <property type="term" value="F:lyase activity"/>
    <property type="evidence" value="ECO:0007669"/>
    <property type="project" value="UniProtKB-KW"/>
</dbReference>
<dbReference type="PROSITE" id="PS51273">
    <property type="entry name" value="GATASE_TYPE_1"/>
    <property type="match status" value="1"/>
</dbReference>
<keyword evidence="14" id="KW-0808">Transferase</keyword>
<evidence type="ECO:0000256" key="5">
    <source>
        <dbReference type="ARBA" id="ARBA00022962"/>
    </source>
</evidence>
<evidence type="ECO:0000256" key="8">
    <source>
        <dbReference type="ARBA" id="ARBA00025299"/>
    </source>
</evidence>
<keyword evidence="4 11" id="KW-0378">Hydrolase</keyword>
<dbReference type="InterPro" id="IPR010139">
    <property type="entry name" value="Imidazole-glycPsynth_HisH"/>
</dbReference>
<reference evidence="14" key="1">
    <citation type="submission" date="2020-02" db="EMBL/GenBank/DDBJ databases">
        <authorList>
            <person name="Meier V. D."/>
        </authorList>
    </citation>
    <scope>NUCLEOTIDE SEQUENCE</scope>
    <source>
        <strain evidence="14">AVDCRST_MAG05</strain>
    </source>
</reference>
<organism evidence="14">
    <name type="scientific">uncultured Rubrobacteraceae bacterium</name>
    <dbReference type="NCBI Taxonomy" id="349277"/>
    <lineage>
        <taxon>Bacteria</taxon>
        <taxon>Bacillati</taxon>
        <taxon>Actinomycetota</taxon>
        <taxon>Rubrobacteria</taxon>
        <taxon>Rubrobacterales</taxon>
        <taxon>Rubrobacteraceae</taxon>
        <taxon>environmental samples</taxon>
    </lineage>
</organism>
<feature type="active site" evidence="11 12">
    <location>
        <position position="186"/>
    </location>
</feature>
<comment type="subunit">
    <text evidence="2 11">Heterodimer of HisH and HisF.</text>
</comment>
<evidence type="ECO:0000256" key="1">
    <source>
        <dbReference type="ARBA" id="ARBA00005091"/>
    </source>
</evidence>
<comment type="catalytic activity">
    <reaction evidence="10 11">
        <text>L-glutamine + H2O = L-glutamate + NH4(+)</text>
        <dbReference type="Rhea" id="RHEA:15889"/>
        <dbReference type="ChEBI" id="CHEBI:15377"/>
        <dbReference type="ChEBI" id="CHEBI:28938"/>
        <dbReference type="ChEBI" id="CHEBI:29985"/>
        <dbReference type="ChEBI" id="CHEBI:58359"/>
        <dbReference type="EC" id="3.5.1.2"/>
    </reaction>
</comment>
<dbReference type="GO" id="GO:0005737">
    <property type="term" value="C:cytoplasm"/>
    <property type="evidence" value="ECO:0007669"/>
    <property type="project" value="UniProtKB-SubCell"/>
</dbReference>
<comment type="subcellular location">
    <subcellularLocation>
        <location evidence="11">Cytoplasm</location>
    </subcellularLocation>
</comment>
<evidence type="ECO:0000256" key="7">
    <source>
        <dbReference type="ARBA" id="ARBA00023239"/>
    </source>
</evidence>
<keyword evidence="11" id="KW-0963">Cytoplasm</keyword>
<keyword evidence="6 11" id="KW-0368">Histidine biosynthesis</keyword>
<dbReference type="Gene3D" id="3.40.50.880">
    <property type="match status" value="1"/>
</dbReference>
<name>A0A6J4RTB0_9ACTN</name>
<comment type="function">
    <text evidence="8 11">IGPS catalyzes the conversion of PRFAR and glutamine to IGP, AICAR and glutamate. The HisH subunit catalyzes the hydrolysis of glutamine to glutamate and ammonia as part of the synthesis of IGP and AICAR. The resulting ammonia molecule is channeled to the active site of HisF.</text>
</comment>
<comment type="pathway">
    <text evidence="1 11">Amino-acid biosynthesis; L-histidine biosynthesis; L-histidine from 5-phospho-alpha-D-ribose 1-diphosphate: step 5/9.</text>
</comment>
<dbReference type="GO" id="GO:0000105">
    <property type="term" value="P:L-histidine biosynthetic process"/>
    <property type="evidence" value="ECO:0007669"/>
    <property type="project" value="UniProtKB-UniRule"/>
</dbReference>
<dbReference type="PIRSF" id="PIRSF000495">
    <property type="entry name" value="Amidotransf_hisH"/>
    <property type="match status" value="1"/>
</dbReference>
<evidence type="ECO:0000256" key="2">
    <source>
        <dbReference type="ARBA" id="ARBA00011152"/>
    </source>
</evidence>
<evidence type="ECO:0000256" key="6">
    <source>
        <dbReference type="ARBA" id="ARBA00023102"/>
    </source>
</evidence>
<dbReference type="PANTHER" id="PTHR42701:SF1">
    <property type="entry name" value="IMIDAZOLE GLYCEROL PHOSPHATE SYNTHASE SUBUNIT HISH"/>
    <property type="match status" value="1"/>
</dbReference>
<dbReference type="EMBL" id="CADCVM010000110">
    <property type="protein sequence ID" value="CAA9476783.1"/>
    <property type="molecule type" value="Genomic_DNA"/>
</dbReference>
<evidence type="ECO:0000256" key="9">
    <source>
        <dbReference type="ARBA" id="ARBA00047838"/>
    </source>
</evidence>
<proteinExistence type="inferred from homology"/>
<evidence type="ECO:0000259" key="13">
    <source>
        <dbReference type="Pfam" id="PF00117"/>
    </source>
</evidence>
<keyword evidence="14" id="KW-0328">Glycosyltransferase</keyword>
<dbReference type="NCBIfam" id="TIGR01855">
    <property type="entry name" value="IMP_synth_hisH"/>
    <property type="match status" value="1"/>
</dbReference>
<comment type="catalytic activity">
    <reaction evidence="9 11">
        <text>5-[(5-phospho-1-deoxy-D-ribulos-1-ylimino)methylamino]-1-(5-phospho-beta-D-ribosyl)imidazole-4-carboxamide + L-glutamine = D-erythro-1-(imidazol-4-yl)glycerol 3-phosphate + 5-amino-1-(5-phospho-beta-D-ribosyl)imidazole-4-carboxamide + L-glutamate + H(+)</text>
        <dbReference type="Rhea" id="RHEA:24793"/>
        <dbReference type="ChEBI" id="CHEBI:15378"/>
        <dbReference type="ChEBI" id="CHEBI:29985"/>
        <dbReference type="ChEBI" id="CHEBI:58278"/>
        <dbReference type="ChEBI" id="CHEBI:58359"/>
        <dbReference type="ChEBI" id="CHEBI:58475"/>
        <dbReference type="ChEBI" id="CHEBI:58525"/>
        <dbReference type="EC" id="4.3.2.10"/>
    </reaction>
</comment>
<feature type="active site" evidence="11 12">
    <location>
        <position position="188"/>
    </location>
</feature>
<evidence type="ECO:0000256" key="3">
    <source>
        <dbReference type="ARBA" id="ARBA00022605"/>
    </source>
</evidence>
<dbReference type="AlphaFoldDB" id="A0A6J4RTB0"/>
<dbReference type="GO" id="GO:0004359">
    <property type="term" value="F:glutaminase activity"/>
    <property type="evidence" value="ECO:0007669"/>
    <property type="project" value="UniProtKB-EC"/>
</dbReference>
<dbReference type="CDD" id="cd01748">
    <property type="entry name" value="GATase1_IGP_Synthase"/>
    <property type="match status" value="1"/>
</dbReference>
<sequence>MAESLNVAVIDYDAGNTLSVTRALEKVGAGVDLTSDPDRVAGADAVVLPGVGAFGDCMRKLGERGMDVACREAFRSGKPFLGVCVALQVIFENSEESPGAEGLGLLPGSVRRFKAGDLKVPHMGWNELLLVREHPVLDGLDGEAFYFVHSYYPEPAEPADLIGETEYGGRFCAAAGRENLVAVQFHPEKSSGAGLTLYENFLAWSRTL</sequence>
<dbReference type="EC" id="3.5.1.2" evidence="11"/>
<dbReference type="PANTHER" id="PTHR42701">
    <property type="entry name" value="IMIDAZOLE GLYCEROL PHOSPHATE SYNTHASE SUBUNIT HISH"/>
    <property type="match status" value="1"/>
</dbReference>
<gene>
    <name evidence="11" type="primary">hisH</name>
    <name evidence="14" type="ORF">AVDCRST_MAG05-997</name>
</gene>